<accession>A0A0D3GTH0</accession>
<name>A0A0D3GTH0_9ORYZ</name>
<reference evidence="1" key="2">
    <citation type="submission" date="2015-03" db="UniProtKB">
        <authorList>
            <consortium name="EnsemblPlants"/>
        </authorList>
    </citation>
    <scope>IDENTIFICATION</scope>
</reference>
<sequence>METDDMELAGSDSGCWWLQAATADGLRRWPWRPALSCCLTPQEWLPGESHVLAPLSPDGRQQRRTDNDGSFPLLRALSCCLTPQEWLPGESHVLAPLSPDGRQQRFFRRFSS</sequence>
<dbReference type="Gramene" id="OBART07G22050.1">
    <property type="protein sequence ID" value="OBART07G22050.1"/>
    <property type="gene ID" value="OBART07G22050"/>
</dbReference>
<dbReference type="Proteomes" id="UP000026960">
    <property type="component" value="Chromosome 7"/>
</dbReference>
<reference evidence="1" key="1">
    <citation type="journal article" date="2009" name="Rice">
        <title>De Novo Next Generation Sequencing of Plant Genomes.</title>
        <authorList>
            <person name="Rounsley S."/>
            <person name="Marri P.R."/>
            <person name="Yu Y."/>
            <person name="He R."/>
            <person name="Sisneros N."/>
            <person name="Goicoechea J.L."/>
            <person name="Lee S.J."/>
            <person name="Angelova A."/>
            <person name="Kudrna D."/>
            <person name="Luo M."/>
            <person name="Affourtit J."/>
            <person name="Desany B."/>
            <person name="Knight J."/>
            <person name="Niazi F."/>
            <person name="Egholm M."/>
            <person name="Wing R.A."/>
        </authorList>
    </citation>
    <scope>NUCLEOTIDE SEQUENCE [LARGE SCALE GENOMIC DNA]</scope>
    <source>
        <strain evidence="1">cv. IRGC 105608</strain>
    </source>
</reference>
<dbReference type="EnsemblPlants" id="OBART07G22050.1">
    <property type="protein sequence ID" value="OBART07G22050.1"/>
    <property type="gene ID" value="OBART07G22050"/>
</dbReference>
<keyword evidence="2" id="KW-1185">Reference proteome</keyword>
<dbReference type="AlphaFoldDB" id="A0A0D3GTH0"/>
<protein>
    <submittedName>
        <fullName evidence="1">Uncharacterized protein</fullName>
    </submittedName>
</protein>
<evidence type="ECO:0000313" key="1">
    <source>
        <dbReference type="EnsemblPlants" id="OBART07G22050.1"/>
    </source>
</evidence>
<proteinExistence type="predicted"/>
<evidence type="ECO:0000313" key="2">
    <source>
        <dbReference type="Proteomes" id="UP000026960"/>
    </source>
</evidence>
<organism evidence="1">
    <name type="scientific">Oryza barthii</name>
    <dbReference type="NCBI Taxonomy" id="65489"/>
    <lineage>
        <taxon>Eukaryota</taxon>
        <taxon>Viridiplantae</taxon>
        <taxon>Streptophyta</taxon>
        <taxon>Embryophyta</taxon>
        <taxon>Tracheophyta</taxon>
        <taxon>Spermatophyta</taxon>
        <taxon>Magnoliopsida</taxon>
        <taxon>Liliopsida</taxon>
        <taxon>Poales</taxon>
        <taxon>Poaceae</taxon>
        <taxon>BOP clade</taxon>
        <taxon>Oryzoideae</taxon>
        <taxon>Oryzeae</taxon>
        <taxon>Oryzinae</taxon>
        <taxon>Oryza</taxon>
    </lineage>
</organism>
<dbReference type="PaxDb" id="65489-OBART07G22050.1"/>
<dbReference type="HOGENOM" id="CLU_2149701_0_0_1"/>